<evidence type="ECO:0000313" key="4">
    <source>
        <dbReference type="Proteomes" id="UP000182692"/>
    </source>
</evidence>
<dbReference type="Gene3D" id="3.40.50.1820">
    <property type="entry name" value="alpha/beta hydrolase"/>
    <property type="match status" value="1"/>
</dbReference>
<dbReference type="PANTHER" id="PTHR22946:SF0">
    <property type="entry name" value="DIENELACTONE HYDROLASE DOMAIN-CONTAINING PROTEIN"/>
    <property type="match status" value="1"/>
</dbReference>
<dbReference type="AlphaFoldDB" id="A0A1I5MRF2"/>
<feature type="signal peptide" evidence="1">
    <location>
        <begin position="1"/>
        <end position="17"/>
    </location>
</feature>
<feature type="chain" id="PRO_5010289626" evidence="1">
    <location>
        <begin position="18"/>
        <end position="244"/>
    </location>
</feature>
<dbReference type="InterPro" id="IPR002925">
    <property type="entry name" value="Dienelactn_hydro"/>
</dbReference>
<accession>A0A1I5MRF2</accession>
<feature type="domain" description="Dienelactone hydrolase" evidence="2">
    <location>
        <begin position="31"/>
        <end position="240"/>
    </location>
</feature>
<evidence type="ECO:0000259" key="2">
    <source>
        <dbReference type="Pfam" id="PF01738"/>
    </source>
</evidence>
<organism evidence="3 4">
    <name type="scientific">Enterovibrio norvegicus DSM 15893</name>
    <dbReference type="NCBI Taxonomy" id="1121869"/>
    <lineage>
        <taxon>Bacteria</taxon>
        <taxon>Pseudomonadati</taxon>
        <taxon>Pseudomonadota</taxon>
        <taxon>Gammaproteobacteria</taxon>
        <taxon>Vibrionales</taxon>
        <taxon>Vibrionaceae</taxon>
        <taxon>Enterovibrio</taxon>
    </lineage>
</organism>
<dbReference type="InterPro" id="IPR050261">
    <property type="entry name" value="FrsA_esterase"/>
</dbReference>
<sequence>MKRLGLALLGLSFNAFAGQVVDYSADGMELEGYYAKAQGTPKGSVILIHDWDGLTGYEQKRVSMLSEMGYNTFAVDLYGKGNRPTDTNAKKAEVGKLYKDREKMRSLILAGLDKAREMGMDDVVVAGYCFGGAATLELARSGKGDGVLGYATFHGGLKTPNAQSYPEDTAPIFIAHGGADTSIPMGDVAMLSEQLEGSKVPYLIEVYSGAPHAFTVFESPRYREIADTRSWETFGTFLNDNFSK</sequence>
<evidence type="ECO:0000313" key="3">
    <source>
        <dbReference type="EMBL" id="SFP12070.1"/>
    </source>
</evidence>
<dbReference type="EMBL" id="FOWR01000008">
    <property type="protein sequence ID" value="SFP12070.1"/>
    <property type="molecule type" value="Genomic_DNA"/>
</dbReference>
<dbReference type="RefSeq" id="WP_017012830.1">
    <property type="nucleotide sequence ID" value="NZ_FOWR01000008.1"/>
</dbReference>
<gene>
    <name evidence="3" type="ORF">SAMN03084138_01359</name>
</gene>
<dbReference type="PANTHER" id="PTHR22946">
    <property type="entry name" value="DIENELACTONE HYDROLASE DOMAIN-CONTAINING PROTEIN-RELATED"/>
    <property type="match status" value="1"/>
</dbReference>
<dbReference type="STRING" id="1121869.SAMN03084138_01359"/>
<dbReference type="InterPro" id="IPR029058">
    <property type="entry name" value="AB_hydrolase_fold"/>
</dbReference>
<dbReference type="Proteomes" id="UP000182692">
    <property type="component" value="Unassembled WGS sequence"/>
</dbReference>
<keyword evidence="3" id="KW-0378">Hydrolase</keyword>
<reference evidence="3 4" key="1">
    <citation type="submission" date="2016-10" db="EMBL/GenBank/DDBJ databases">
        <authorList>
            <person name="de Groot N.N."/>
        </authorList>
    </citation>
    <scope>NUCLEOTIDE SEQUENCE [LARGE SCALE GENOMIC DNA]</scope>
    <source>
        <strain evidence="3 4">DSM 15893</strain>
    </source>
</reference>
<dbReference type="SUPFAM" id="SSF53474">
    <property type="entry name" value="alpha/beta-Hydrolases"/>
    <property type="match status" value="1"/>
</dbReference>
<evidence type="ECO:0000256" key="1">
    <source>
        <dbReference type="SAM" id="SignalP"/>
    </source>
</evidence>
<dbReference type="Pfam" id="PF01738">
    <property type="entry name" value="DLH"/>
    <property type="match status" value="1"/>
</dbReference>
<proteinExistence type="predicted"/>
<keyword evidence="1" id="KW-0732">Signal</keyword>
<dbReference type="GeneID" id="35872003"/>
<dbReference type="OrthoDB" id="9787933at2"/>
<name>A0A1I5MRF2_9GAMM</name>
<dbReference type="GO" id="GO:0016787">
    <property type="term" value="F:hydrolase activity"/>
    <property type="evidence" value="ECO:0007669"/>
    <property type="project" value="UniProtKB-KW"/>
</dbReference>
<protein>
    <submittedName>
        <fullName evidence="3">Dienelactone hydrolase</fullName>
    </submittedName>
</protein>